<evidence type="ECO:0000313" key="2">
    <source>
        <dbReference type="Proteomes" id="UP001447188"/>
    </source>
</evidence>
<dbReference type="EMBL" id="JBBBZM010000006">
    <property type="protein sequence ID" value="KAL0639990.1"/>
    <property type="molecule type" value="Genomic_DNA"/>
</dbReference>
<proteinExistence type="predicted"/>
<evidence type="ECO:0000313" key="1">
    <source>
        <dbReference type="EMBL" id="KAL0639990.1"/>
    </source>
</evidence>
<name>A0ABR3GVQ0_9PEZI</name>
<reference evidence="1 2" key="1">
    <citation type="submission" date="2024-02" db="EMBL/GenBank/DDBJ databases">
        <title>Discinaceae phylogenomics.</title>
        <authorList>
            <person name="Dirks A.C."/>
            <person name="James T.Y."/>
        </authorList>
    </citation>
    <scope>NUCLEOTIDE SEQUENCE [LARGE SCALE GENOMIC DNA]</scope>
    <source>
        <strain evidence="1 2">ACD0624</strain>
    </source>
</reference>
<organism evidence="1 2">
    <name type="scientific">Discina gigas</name>
    <dbReference type="NCBI Taxonomy" id="1032678"/>
    <lineage>
        <taxon>Eukaryota</taxon>
        <taxon>Fungi</taxon>
        <taxon>Dikarya</taxon>
        <taxon>Ascomycota</taxon>
        <taxon>Pezizomycotina</taxon>
        <taxon>Pezizomycetes</taxon>
        <taxon>Pezizales</taxon>
        <taxon>Discinaceae</taxon>
        <taxon>Discina</taxon>
    </lineage>
</organism>
<gene>
    <name evidence="1" type="ORF">Q9L58_000818</name>
</gene>
<sequence length="136" mass="15068">MLPFNNLFRFVVGVGFAQEVSEMICEDVDALLELDDATVNAKLAAVSDDIKNKIRELVLGDDYTFQAAAWYLRNRCSVETYKGLRTNGYSGYKTYIEDPACIGVTIDDNRKARWCSAVKALKPVGMALPAECSSQV</sequence>
<dbReference type="Proteomes" id="UP001447188">
    <property type="component" value="Unassembled WGS sequence"/>
</dbReference>
<accession>A0ABR3GVQ0</accession>
<protein>
    <submittedName>
        <fullName evidence="1">Uncharacterized protein</fullName>
    </submittedName>
</protein>
<comment type="caution">
    <text evidence="1">The sequence shown here is derived from an EMBL/GenBank/DDBJ whole genome shotgun (WGS) entry which is preliminary data.</text>
</comment>
<keyword evidence="2" id="KW-1185">Reference proteome</keyword>